<dbReference type="Pfam" id="PF02958">
    <property type="entry name" value="EcKL"/>
    <property type="match status" value="1"/>
</dbReference>
<dbReference type="Gene3D" id="3.90.1200.10">
    <property type="match status" value="1"/>
</dbReference>
<dbReference type="InterPro" id="IPR015897">
    <property type="entry name" value="CHK_kinase-like"/>
</dbReference>
<evidence type="ECO:0000313" key="2">
    <source>
        <dbReference type="EMBL" id="KAF7412692.1"/>
    </source>
</evidence>
<dbReference type="Proteomes" id="UP000614350">
    <property type="component" value="Unassembled WGS sequence"/>
</dbReference>
<protein>
    <recommendedName>
        <fullName evidence="1">CHK kinase-like domain-containing protein</fullName>
    </recommendedName>
</protein>
<dbReference type="PANTHER" id="PTHR11012">
    <property type="entry name" value="PROTEIN KINASE-LIKE DOMAIN-CONTAINING"/>
    <property type="match status" value="1"/>
</dbReference>
<gene>
    <name evidence="2" type="ORF">HZH66_001588</name>
</gene>
<dbReference type="AlphaFoldDB" id="A0A834KVB4"/>
<organism evidence="2 3">
    <name type="scientific">Vespula vulgaris</name>
    <name type="common">Yellow jacket</name>
    <name type="synonym">Wasp</name>
    <dbReference type="NCBI Taxonomy" id="7454"/>
    <lineage>
        <taxon>Eukaryota</taxon>
        <taxon>Metazoa</taxon>
        <taxon>Ecdysozoa</taxon>
        <taxon>Arthropoda</taxon>
        <taxon>Hexapoda</taxon>
        <taxon>Insecta</taxon>
        <taxon>Pterygota</taxon>
        <taxon>Neoptera</taxon>
        <taxon>Endopterygota</taxon>
        <taxon>Hymenoptera</taxon>
        <taxon>Apocrita</taxon>
        <taxon>Aculeata</taxon>
        <taxon>Vespoidea</taxon>
        <taxon>Vespidae</taxon>
        <taxon>Vespinae</taxon>
        <taxon>Vespula</taxon>
    </lineage>
</organism>
<evidence type="ECO:0000259" key="1">
    <source>
        <dbReference type="SMART" id="SM00587"/>
    </source>
</evidence>
<reference evidence="2" key="1">
    <citation type="journal article" date="2020" name="G3 (Bethesda)">
        <title>High-Quality Assemblies for Three Invasive Social Wasps from the &lt;i&gt;Vespula&lt;/i&gt; Genus.</title>
        <authorList>
            <person name="Harrop T.W.R."/>
            <person name="Guhlin J."/>
            <person name="McLaughlin G.M."/>
            <person name="Permina E."/>
            <person name="Stockwell P."/>
            <person name="Gilligan J."/>
            <person name="Le Lec M.F."/>
            <person name="Gruber M.A.M."/>
            <person name="Quinn O."/>
            <person name="Lovegrove M."/>
            <person name="Duncan E.J."/>
            <person name="Remnant E.J."/>
            <person name="Van Eeckhoven J."/>
            <person name="Graham B."/>
            <person name="Knapp R.A."/>
            <person name="Langford K.W."/>
            <person name="Kronenberg Z."/>
            <person name="Press M.O."/>
            <person name="Eacker S.M."/>
            <person name="Wilson-Rankin E.E."/>
            <person name="Purcell J."/>
            <person name="Lester P.J."/>
            <person name="Dearden P.K."/>
        </authorList>
    </citation>
    <scope>NUCLEOTIDE SEQUENCE</scope>
    <source>
        <strain evidence="2">Marl-1</strain>
    </source>
</reference>
<proteinExistence type="predicted"/>
<name>A0A834KVB4_VESVU</name>
<dbReference type="SMART" id="SM00587">
    <property type="entry name" value="CHK"/>
    <property type="match status" value="1"/>
</dbReference>
<dbReference type="InterPro" id="IPR011009">
    <property type="entry name" value="Kinase-like_dom_sf"/>
</dbReference>
<evidence type="ECO:0000313" key="3">
    <source>
        <dbReference type="Proteomes" id="UP000614350"/>
    </source>
</evidence>
<accession>A0A834KVB4</accession>
<dbReference type="InterPro" id="IPR004119">
    <property type="entry name" value="EcKL"/>
</dbReference>
<keyword evidence="3" id="KW-1185">Reference proteome</keyword>
<dbReference type="SUPFAM" id="SSF56112">
    <property type="entry name" value="Protein kinase-like (PK-like)"/>
    <property type="match status" value="1"/>
</dbReference>
<dbReference type="PANTHER" id="PTHR11012:SF55">
    <property type="entry name" value="BHLH DOMAIN-CONTAINING PROTEIN"/>
    <property type="match status" value="1"/>
</dbReference>
<sequence length="432" mass="49389">MPPIRKYINESNSKLNRLTSNNKKAEMCELETSLPIEDFEGLIRKSLGSGLKIKNVTWKHLTDPGENFGSLILAVTVNTIENSSSKTLNVVAKLPPKSAYLVDLFNSPLTFKKELNFYSDVVPALKDIYRSSNLQEEVSVPRYFGGRLGLENPDKFDLQAVIILENLKSSGYSVQDRIMGMDLEHVKHAVKELAKLHAMIIGLKINRRDFFKNTILPVLVSPTNETAVKCVMDMIHKAHEDLKHLEEAKPYMESVEATLKSTNISNETEKDDLWATIVHKDFWVNNMLFCHDSSGHITDMKIVDFQLCIYDYGVEDLIFFLISSAKKEVIDNNLDDMINLYYDSFIDVLKMLKVDTEQYSKSKFLELLNKCAPMKFAQCIMMVQVIQASRTSHSEMKNMENAAELFKRETNDVGNKKLLHIVQTFAKKNWLL</sequence>
<comment type="caution">
    <text evidence="2">The sequence shown here is derived from an EMBL/GenBank/DDBJ whole genome shotgun (WGS) entry which is preliminary data.</text>
</comment>
<feature type="domain" description="CHK kinase-like" evidence="1">
    <location>
        <begin position="162"/>
        <end position="351"/>
    </location>
</feature>
<dbReference type="EMBL" id="JACSEA010000001">
    <property type="protein sequence ID" value="KAF7412692.1"/>
    <property type="molecule type" value="Genomic_DNA"/>
</dbReference>